<dbReference type="Proteomes" id="UP001305647">
    <property type="component" value="Unassembled WGS sequence"/>
</dbReference>
<evidence type="ECO:0000313" key="3">
    <source>
        <dbReference type="Proteomes" id="UP001305647"/>
    </source>
</evidence>
<keyword evidence="3" id="KW-1185">Reference proteome</keyword>
<proteinExistence type="predicted"/>
<dbReference type="AlphaFoldDB" id="A0AAN6Q3Y9"/>
<feature type="compositionally biased region" description="Basic and acidic residues" evidence="1">
    <location>
        <begin position="25"/>
        <end position="36"/>
    </location>
</feature>
<dbReference type="EMBL" id="MU863629">
    <property type="protein sequence ID" value="KAK4103098.1"/>
    <property type="molecule type" value="Genomic_DNA"/>
</dbReference>
<organism evidence="2 3">
    <name type="scientific">Parathielavia hyrcaniae</name>
    <dbReference type="NCBI Taxonomy" id="113614"/>
    <lineage>
        <taxon>Eukaryota</taxon>
        <taxon>Fungi</taxon>
        <taxon>Dikarya</taxon>
        <taxon>Ascomycota</taxon>
        <taxon>Pezizomycotina</taxon>
        <taxon>Sordariomycetes</taxon>
        <taxon>Sordariomycetidae</taxon>
        <taxon>Sordariales</taxon>
        <taxon>Chaetomiaceae</taxon>
        <taxon>Parathielavia</taxon>
    </lineage>
</organism>
<comment type="caution">
    <text evidence="2">The sequence shown here is derived from an EMBL/GenBank/DDBJ whole genome shotgun (WGS) entry which is preliminary data.</text>
</comment>
<sequence length="131" mass="14436">MSPRIPTRPGTKYQLVPVSQAGDARTPRRDVLRGSDRSPPGPRAHKARPRFAADVVPTSPKENKLAIFELILWMTNDYDRHPMSSESIRRPKSSNEAATPSAEELIKSPNPGMRSAVRSSDTAAMPVCMKT</sequence>
<evidence type="ECO:0000313" key="2">
    <source>
        <dbReference type="EMBL" id="KAK4103098.1"/>
    </source>
</evidence>
<protein>
    <submittedName>
        <fullName evidence="2">Uncharacterized protein</fullName>
    </submittedName>
</protein>
<gene>
    <name evidence="2" type="ORF">N658DRAFT_494420</name>
</gene>
<accession>A0AAN6Q3Y9</accession>
<feature type="region of interest" description="Disordered" evidence="1">
    <location>
        <begin position="1"/>
        <end position="50"/>
    </location>
</feature>
<reference evidence="2" key="1">
    <citation type="journal article" date="2023" name="Mol. Phylogenet. Evol.">
        <title>Genome-scale phylogeny and comparative genomics of the fungal order Sordariales.</title>
        <authorList>
            <person name="Hensen N."/>
            <person name="Bonometti L."/>
            <person name="Westerberg I."/>
            <person name="Brannstrom I.O."/>
            <person name="Guillou S."/>
            <person name="Cros-Aarteil S."/>
            <person name="Calhoun S."/>
            <person name="Haridas S."/>
            <person name="Kuo A."/>
            <person name="Mondo S."/>
            <person name="Pangilinan J."/>
            <person name="Riley R."/>
            <person name="LaButti K."/>
            <person name="Andreopoulos B."/>
            <person name="Lipzen A."/>
            <person name="Chen C."/>
            <person name="Yan M."/>
            <person name="Daum C."/>
            <person name="Ng V."/>
            <person name="Clum A."/>
            <person name="Steindorff A."/>
            <person name="Ohm R.A."/>
            <person name="Martin F."/>
            <person name="Silar P."/>
            <person name="Natvig D.O."/>
            <person name="Lalanne C."/>
            <person name="Gautier V."/>
            <person name="Ament-Velasquez S.L."/>
            <person name="Kruys A."/>
            <person name="Hutchinson M.I."/>
            <person name="Powell A.J."/>
            <person name="Barry K."/>
            <person name="Miller A.N."/>
            <person name="Grigoriev I.V."/>
            <person name="Debuchy R."/>
            <person name="Gladieux P."/>
            <person name="Hiltunen Thoren M."/>
            <person name="Johannesson H."/>
        </authorList>
    </citation>
    <scope>NUCLEOTIDE SEQUENCE</scope>
    <source>
        <strain evidence="2">CBS 757.83</strain>
    </source>
</reference>
<name>A0AAN6Q3Y9_9PEZI</name>
<evidence type="ECO:0000256" key="1">
    <source>
        <dbReference type="SAM" id="MobiDB-lite"/>
    </source>
</evidence>
<feature type="region of interest" description="Disordered" evidence="1">
    <location>
        <begin position="80"/>
        <end position="131"/>
    </location>
</feature>
<feature type="compositionally biased region" description="Basic and acidic residues" evidence="1">
    <location>
        <begin position="80"/>
        <end position="89"/>
    </location>
</feature>
<reference evidence="2" key="2">
    <citation type="submission" date="2023-05" db="EMBL/GenBank/DDBJ databases">
        <authorList>
            <consortium name="Lawrence Berkeley National Laboratory"/>
            <person name="Steindorff A."/>
            <person name="Hensen N."/>
            <person name="Bonometti L."/>
            <person name="Westerberg I."/>
            <person name="Brannstrom I.O."/>
            <person name="Guillou S."/>
            <person name="Cros-Aarteil S."/>
            <person name="Calhoun S."/>
            <person name="Haridas S."/>
            <person name="Kuo A."/>
            <person name="Mondo S."/>
            <person name="Pangilinan J."/>
            <person name="Riley R."/>
            <person name="Labutti K."/>
            <person name="Andreopoulos B."/>
            <person name="Lipzen A."/>
            <person name="Chen C."/>
            <person name="Yanf M."/>
            <person name="Daum C."/>
            <person name="Ng V."/>
            <person name="Clum A."/>
            <person name="Ohm R."/>
            <person name="Martin F."/>
            <person name="Silar P."/>
            <person name="Natvig D."/>
            <person name="Lalanne C."/>
            <person name="Gautier V."/>
            <person name="Ament-Velasquez S.L."/>
            <person name="Kruys A."/>
            <person name="Hutchinson M.I."/>
            <person name="Powell A.J."/>
            <person name="Barry K."/>
            <person name="Miller A.N."/>
            <person name="Grigoriev I.V."/>
            <person name="Debuchy R."/>
            <person name="Gladieux P."/>
            <person name="Thoren M.H."/>
            <person name="Johannesson H."/>
        </authorList>
    </citation>
    <scope>NUCLEOTIDE SEQUENCE</scope>
    <source>
        <strain evidence="2">CBS 757.83</strain>
    </source>
</reference>